<accession>D6WS92</accession>
<dbReference type="InParanoid" id="D6WS92"/>
<dbReference type="Pfam" id="PF05699">
    <property type="entry name" value="Dimer_Tnp_hAT"/>
    <property type="match status" value="1"/>
</dbReference>
<protein>
    <recommendedName>
        <fullName evidence="1">HAT C-terminal dimerisation domain-containing protein</fullName>
    </recommendedName>
</protein>
<dbReference type="HOGENOM" id="CLU_1470059_0_0_1"/>
<dbReference type="InterPro" id="IPR008906">
    <property type="entry name" value="HATC_C_dom"/>
</dbReference>
<name>D6WS92_TRICA</name>
<feature type="domain" description="HAT C-terminal dimerisation" evidence="1">
    <location>
        <begin position="145"/>
        <end position="181"/>
    </location>
</feature>
<keyword evidence="3" id="KW-1185">Reference proteome</keyword>
<evidence type="ECO:0000259" key="1">
    <source>
        <dbReference type="Pfam" id="PF05699"/>
    </source>
</evidence>
<dbReference type="PhylomeDB" id="D6WS92"/>
<dbReference type="EMBL" id="KQ971354">
    <property type="protein sequence ID" value="EFA07106.1"/>
    <property type="molecule type" value="Genomic_DNA"/>
</dbReference>
<sequence>MFNIRNPHYLFDTKKIYVGEECVACLKSNNVSDGNISMFKNNCIQFYQTSAEEIQKRFFENNIFKDFCFLSPEVALEPKGRDTIPNLQRLSQHFGDYGIENSELELEWRNLPFMVTSSLKEKYYTLTIDEHWFENSKIKNFEDKYAFLNLSKLAKIIASLPHSNAAAERIFSIVTDVKSKSESE</sequence>
<organism evidence="2 3">
    <name type="scientific">Tribolium castaneum</name>
    <name type="common">Red flour beetle</name>
    <dbReference type="NCBI Taxonomy" id="7070"/>
    <lineage>
        <taxon>Eukaryota</taxon>
        <taxon>Metazoa</taxon>
        <taxon>Ecdysozoa</taxon>
        <taxon>Arthropoda</taxon>
        <taxon>Hexapoda</taxon>
        <taxon>Insecta</taxon>
        <taxon>Pterygota</taxon>
        <taxon>Neoptera</taxon>
        <taxon>Endopterygota</taxon>
        <taxon>Coleoptera</taxon>
        <taxon>Polyphaga</taxon>
        <taxon>Cucujiformia</taxon>
        <taxon>Tenebrionidae</taxon>
        <taxon>Tenebrionidae incertae sedis</taxon>
        <taxon>Tribolium</taxon>
    </lineage>
</organism>
<dbReference type="OMA" id="HWFENSK"/>
<evidence type="ECO:0000313" key="3">
    <source>
        <dbReference type="Proteomes" id="UP000007266"/>
    </source>
</evidence>
<dbReference type="AlphaFoldDB" id="D6WS92"/>
<dbReference type="GO" id="GO:0046983">
    <property type="term" value="F:protein dimerization activity"/>
    <property type="evidence" value="ECO:0007669"/>
    <property type="project" value="InterPro"/>
</dbReference>
<reference evidence="2 3" key="1">
    <citation type="journal article" date="2008" name="Nature">
        <title>The genome of the model beetle and pest Tribolium castaneum.</title>
        <authorList>
            <consortium name="Tribolium Genome Sequencing Consortium"/>
            <person name="Richards S."/>
            <person name="Gibbs R.A."/>
            <person name="Weinstock G.M."/>
            <person name="Brown S.J."/>
            <person name="Denell R."/>
            <person name="Beeman R.W."/>
            <person name="Gibbs R."/>
            <person name="Beeman R.W."/>
            <person name="Brown S.J."/>
            <person name="Bucher G."/>
            <person name="Friedrich M."/>
            <person name="Grimmelikhuijzen C.J."/>
            <person name="Klingler M."/>
            <person name="Lorenzen M."/>
            <person name="Richards S."/>
            <person name="Roth S."/>
            <person name="Schroder R."/>
            <person name="Tautz D."/>
            <person name="Zdobnov E.M."/>
            <person name="Muzny D."/>
            <person name="Gibbs R.A."/>
            <person name="Weinstock G.M."/>
            <person name="Attaway T."/>
            <person name="Bell S."/>
            <person name="Buhay C.J."/>
            <person name="Chandrabose M.N."/>
            <person name="Chavez D."/>
            <person name="Clerk-Blankenburg K.P."/>
            <person name="Cree A."/>
            <person name="Dao M."/>
            <person name="Davis C."/>
            <person name="Chacko J."/>
            <person name="Dinh H."/>
            <person name="Dugan-Rocha S."/>
            <person name="Fowler G."/>
            <person name="Garner T.T."/>
            <person name="Garnes J."/>
            <person name="Gnirke A."/>
            <person name="Hawes A."/>
            <person name="Hernandez J."/>
            <person name="Hines S."/>
            <person name="Holder M."/>
            <person name="Hume J."/>
            <person name="Jhangiani S.N."/>
            <person name="Joshi V."/>
            <person name="Khan Z.M."/>
            <person name="Jackson L."/>
            <person name="Kovar C."/>
            <person name="Kowis A."/>
            <person name="Lee S."/>
            <person name="Lewis L.R."/>
            <person name="Margolis J."/>
            <person name="Morgan M."/>
            <person name="Nazareth L.V."/>
            <person name="Nguyen N."/>
            <person name="Okwuonu G."/>
            <person name="Parker D."/>
            <person name="Richards S."/>
            <person name="Ruiz S.J."/>
            <person name="Santibanez J."/>
            <person name="Savard J."/>
            <person name="Scherer S.E."/>
            <person name="Schneider B."/>
            <person name="Sodergren E."/>
            <person name="Tautz D."/>
            <person name="Vattahil S."/>
            <person name="Villasana D."/>
            <person name="White C.S."/>
            <person name="Wright R."/>
            <person name="Park Y."/>
            <person name="Beeman R.W."/>
            <person name="Lord J."/>
            <person name="Oppert B."/>
            <person name="Lorenzen M."/>
            <person name="Brown S."/>
            <person name="Wang L."/>
            <person name="Savard J."/>
            <person name="Tautz D."/>
            <person name="Richards S."/>
            <person name="Weinstock G."/>
            <person name="Gibbs R.A."/>
            <person name="Liu Y."/>
            <person name="Worley K."/>
            <person name="Weinstock G."/>
            <person name="Elsik C.G."/>
            <person name="Reese J.T."/>
            <person name="Elhaik E."/>
            <person name="Landan G."/>
            <person name="Graur D."/>
            <person name="Arensburger P."/>
            <person name="Atkinson P."/>
            <person name="Beeman R.W."/>
            <person name="Beidler J."/>
            <person name="Brown S.J."/>
            <person name="Demuth J.P."/>
            <person name="Drury D.W."/>
            <person name="Du Y.Z."/>
            <person name="Fujiwara H."/>
            <person name="Lorenzen M."/>
            <person name="Maselli V."/>
            <person name="Osanai M."/>
            <person name="Park Y."/>
            <person name="Robertson H.M."/>
            <person name="Tu Z."/>
            <person name="Wang J.J."/>
            <person name="Wang S."/>
            <person name="Richards S."/>
            <person name="Song H."/>
            <person name="Zhang L."/>
            <person name="Sodergren E."/>
            <person name="Werner D."/>
            <person name="Stanke M."/>
            <person name="Morgenstern B."/>
            <person name="Solovyev V."/>
            <person name="Kosarev P."/>
            <person name="Brown G."/>
            <person name="Chen H.C."/>
            <person name="Ermolaeva O."/>
            <person name="Hlavina W."/>
            <person name="Kapustin Y."/>
            <person name="Kiryutin B."/>
            <person name="Kitts P."/>
            <person name="Maglott D."/>
            <person name="Pruitt K."/>
            <person name="Sapojnikov V."/>
            <person name="Souvorov A."/>
            <person name="Mackey A.J."/>
            <person name="Waterhouse R.M."/>
            <person name="Wyder S."/>
            <person name="Zdobnov E.M."/>
            <person name="Zdobnov E.M."/>
            <person name="Wyder S."/>
            <person name="Kriventseva E.V."/>
            <person name="Kadowaki T."/>
            <person name="Bork P."/>
            <person name="Aranda M."/>
            <person name="Bao R."/>
            <person name="Beermann A."/>
            <person name="Berns N."/>
            <person name="Bolognesi R."/>
            <person name="Bonneton F."/>
            <person name="Bopp D."/>
            <person name="Brown S.J."/>
            <person name="Bucher G."/>
            <person name="Butts T."/>
            <person name="Chaumot A."/>
            <person name="Denell R.E."/>
            <person name="Ferrier D.E."/>
            <person name="Friedrich M."/>
            <person name="Gordon C.M."/>
            <person name="Jindra M."/>
            <person name="Klingler M."/>
            <person name="Lan Q."/>
            <person name="Lattorff H.M."/>
            <person name="Laudet V."/>
            <person name="von Levetsow C."/>
            <person name="Liu Z."/>
            <person name="Lutz R."/>
            <person name="Lynch J.A."/>
            <person name="da Fonseca R.N."/>
            <person name="Posnien N."/>
            <person name="Reuter R."/>
            <person name="Roth S."/>
            <person name="Savard J."/>
            <person name="Schinko J.B."/>
            <person name="Schmitt C."/>
            <person name="Schoppmeier M."/>
            <person name="Schroder R."/>
            <person name="Shippy T.D."/>
            <person name="Simonnet F."/>
            <person name="Marques-Souza H."/>
            <person name="Tautz D."/>
            <person name="Tomoyasu Y."/>
            <person name="Trauner J."/>
            <person name="Van der Zee M."/>
            <person name="Vervoort M."/>
            <person name="Wittkopp N."/>
            <person name="Wimmer E.A."/>
            <person name="Yang X."/>
            <person name="Jones A.K."/>
            <person name="Sattelle D.B."/>
            <person name="Ebert P.R."/>
            <person name="Nelson D."/>
            <person name="Scott J.G."/>
            <person name="Beeman R.W."/>
            <person name="Muthukrishnan S."/>
            <person name="Kramer K.J."/>
            <person name="Arakane Y."/>
            <person name="Beeman R.W."/>
            <person name="Zhu Q."/>
            <person name="Hogenkamp D."/>
            <person name="Dixit R."/>
            <person name="Oppert B."/>
            <person name="Jiang H."/>
            <person name="Zou Z."/>
            <person name="Marshall J."/>
            <person name="Elpidina E."/>
            <person name="Vinokurov K."/>
            <person name="Oppert C."/>
            <person name="Zou Z."/>
            <person name="Evans J."/>
            <person name="Lu Z."/>
            <person name="Zhao P."/>
            <person name="Sumathipala N."/>
            <person name="Altincicek B."/>
            <person name="Vilcinskas A."/>
            <person name="Williams M."/>
            <person name="Hultmark D."/>
            <person name="Hetru C."/>
            <person name="Jiang H."/>
            <person name="Grimmelikhuijzen C.J."/>
            <person name="Hauser F."/>
            <person name="Cazzamali G."/>
            <person name="Williamson M."/>
            <person name="Park Y."/>
            <person name="Li B."/>
            <person name="Tanaka Y."/>
            <person name="Predel R."/>
            <person name="Neupert S."/>
            <person name="Schachtner J."/>
            <person name="Verleyen P."/>
            <person name="Raible F."/>
            <person name="Bork P."/>
            <person name="Friedrich M."/>
            <person name="Walden K.K."/>
            <person name="Robertson H.M."/>
            <person name="Angeli S."/>
            <person name="Foret S."/>
            <person name="Bucher G."/>
            <person name="Schuetz S."/>
            <person name="Maleszka R."/>
            <person name="Wimmer E.A."/>
            <person name="Beeman R.W."/>
            <person name="Lorenzen M."/>
            <person name="Tomoyasu Y."/>
            <person name="Miller S.C."/>
            <person name="Grossmann D."/>
            <person name="Bucher G."/>
        </authorList>
    </citation>
    <scope>NUCLEOTIDE SEQUENCE [LARGE SCALE GENOMIC DNA]</scope>
    <source>
        <strain evidence="2 3">Georgia GA2</strain>
    </source>
</reference>
<gene>
    <name evidence="2" type="primary">GLEAN_10096</name>
    <name evidence="2" type="ORF">TcasGA2_TC010096</name>
</gene>
<evidence type="ECO:0000313" key="2">
    <source>
        <dbReference type="EMBL" id="EFA07106.1"/>
    </source>
</evidence>
<proteinExistence type="predicted"/>
<dbReference type="Proteomes" id="UP000007266">
    <property type="component" value="Linkage group 7"/>
</dbReference>
<reference evidence="2 3" key="2">
    <citation type="journal article" date="2010" name="Nucleic Acids Res.">
        <title>BeetleBase in 2010: revisions to provide comprehensive genomic information for Tribolium castaneum.</title>
        <authorList>
            <person name="Kim H.S."/>
            <person name="Murphy T."/>
            <person name="Xia J."/>
            <person name="Caragea D."/>
            <person name="Park Y."/>
            <person name="Beeman R.W."/>
            <person name="Lorenzen M.D."/>
            <person name="Butcher S."/>
            <person name="Manak J.R."/>
            <person name="Brown S.J."/>
        </authorList>
    </citation>
    <scope>GENOME REANNOTATION</scope>
    <source>
        <strain evidence="2 3">Georgia GA2</strain>
    </source>
</reference>